<dbReference type="RefSeq" id="WP_008689701.1">
    <property type="nucleotide sequence ID" value="NZ_AP028249.1"/>
</dbReference>
<evidence type="ECO:0000256" key="1">
    <source>
        <dbReference type="SAM" id="MobiDB-lite"/>
    </source>
</evidence>
<evidence type="ECO:0000313" key="3">
    <source>
        <dbReference type="Proteomes" id="UP000095787"/>
    </source>
</evidence>
<evidence type="ECO:0000313" key="2">
    <source>
        <dbReference type="EMBL" id="CUO33094.1"/>
    </source>
</evidence>
<dbReference type="EMBL" id="CYZO01000033">
    <property type="protein sequence ID" value="CUO33094.1"/>
    <property type="molecule type" value="Genomic_DNA"/>
</dbReference>
<protein>
    <submittedName>
        <fullName evidence="2">Uncharacterized protein</fullName>
    </submittedName>
</protein>
<dbReference type="Proteomes" id="UP000095787">
    <property type="component" value="Unassembled WGS sequence"/>
</dbReference>
<dbReference type="GeneID" id="97328312"/>
<feature type="compositionally biased region" description="Polar residues" evidence="1">
    <location>
        <begin position="41"/>
        <end position="54"/>
    </location>
</feature>
<name>A0A174E5R0_9FIRM</name>
<gene>
    <name evidence="2" type="ORF">ERS852456_02249</name>
</gene>
<feature type="region of interest" description="Disordered" evidence="1">
    <location>
        <begin position="34"/>
        <end position="54"/>
    </location>
</feature>
<sequence length="54" mass="6258">MAHTVEFERCVDFLARMIEKYGSELLQELNGLPKEDKAEDNCQQEQQQNTLGND</sequence>
<proteinExistence type="predicted"/>
<accession>A0A174E5R0</accession>
<organism evidence="2 3">
    <name type="scientific">[Ruminococcus] torques</name>
    <dbReference type="NCBI Taxonomy" id="33039"/>
    <lineage>
        <taxon>Bacteria</taxon>
        <taxon>Bacillati</taxon>
        <taxon>Bacillota</taxon>
        <taxon>Clostridia</taxon>
        <taxon>Lachnospirales</taxon>
        <taxon>Lachnospiraceae</taxon>
        <taxon>Mediterraneibacter</taxon>
    </lineage>
</organism>
<dbReference type="AlphaFoldDB" id="A0A174E5R0"/>
<reference evidence="2 3" key="1">
    <citation type="submission" date="2015-09" db="EMBL/GenBank/DDBJ databases">
        <authorList>
            <consortium name="Pathogen Informatics"/>
        </authorList>
    </citation>
    <scope>NUCLEOTIDE SEQUENCE [LARGE SCALE GENOMIC DNA]</scope>
    <source>
        <strain evidence="2 3">2789STDY5834841</strain>
    </source>
</reference>